<dbReference type="InterPro" id="IPR036388">
    <property type="entry name" value="WH-like_DNA-bd_sf"/>
</dbReference>
<dbReference type="AlphaFoldDB" id="A0A6P0GIU2"/>
<feature type="domain" description="HTH marR-type" evidence="1">
    <location>
        <begin position="34"/>
        <end position="82"/>
    </location>
</feature>
<dbReference type="InterPro" id="IPR036390">
    <property type="entry name" value="WH_DNA-bd_sf"/>
</dbReference>
<sequence length="122" mass="13208">MLQGARPTRGRAAFPAYGARVSASSPGWTFLSNHGHVLVSLAADPEARVRDIADRVGITDRAVQSIVADLEAAGYVERRRVGRRNRYTVATHGRFRHPLEEHVRVGDFLALVTGAPAPPTNA</sequence>
<gene>
    <name evidence="2" type="ORF">GCU54_14605</name>
</gene>
<dbReference type="Gene3D" id="1.10.10.10">
    <property type="entry name" value="Winged helix-like DNA-binding domain superfamily/Winged helix DNA-binding domain"/>
    <property type="match status" value="1"/>
</dbReference>
<comment type="caution">
    <text evidence="2">The sequence shown here is derived from an EMBL/GenBank/DDBJ whole genome shotgun (WGS) entry which is preliminary data.</text>
</comment>
<dbReference type="InterPro" id="IPR011991">
    <property type="entry name" value="ArsR-like_HTH"/>
</dbReference>
<organism evidence="2 3">
    <name type="scientific">Geodermatophilus normandii</name>
    <dbReference type="NCBI Taxonomy" id="1137989"/>
    <lineage>
        <taxon>Bacteria</taxon>
        <taxon>Bacillati</taxon>
        <taxon>Actinomycetota</taxon>
        <taxon>Actinomycetes</taxon>
        <taxon>Geodermatophilales</taxon>
        <taxon>Geodermatophilaceae</taxon>
        <taxon>Geodermatophilus</taxon>
    </lineage>
</organism>
<reference evidence="2 3" key="1">
    <citation type="submission" date="2019-12" db="EMBL/GenBank/DDBJ databases">
        <title>WGS of CPCC 203550 I12A-02606.</title>
        <authorList>
            <person name="Jiang Z."/>
        </authorList>
    </citation>
    <scope>NUCLEOTIDE SEQUENCE [LARGE SCALE GENOMIC DNA]</scope>
    <source>
        <strain evidence="2 3">I12A-02606</strain>
    </source>
</reference>
<dbReference type="SUPFAM" id="SSF46785">
    <property type="entry name" value="Winged helix' DNA-binding domain"/>
    <property type="match status" value="1"/>
</dbReference>
<dbReference type="EMBL" id="JAAGWE010000024">
    <property type="protein sequence ID" value="NEM07233.1"/>
    <property type="molecule type" value="Genomic_DNA"/>
</dbReference>
<protein>
    <submittedName>
        <fullName evidence="2">MarR family transcriptional regulator</fullName>
    </submittedName>
</protein>
<name>A0A6P0GIU2_9ACTN</name>
<dbReference type="Pfam" id="PF12802">
    <property type="entry name" value="MarR_2"/>
    <property type="match status" value="1"/>
</dbReference>
<dbReference type="Proteomes" id="UP000471126">
    <property type="component" value="Unassembled WGS sequence"/>
</dbReference>
<evidence type="ECO:0000313" key="2">
    <source>
        <dbReference type="EMBL" id="NEM07233.1"/>
    </source>
</evidence>
<dbReference type="CDD" id="cd00090">
    <property type="entry name" value="HTH_ARSR"/>
    <property type="match status" value="1"/>
</dbReference>
<accession>A0A6P0GIU2</accession>
<dbReference type="GO" id="GO:0003700">
    <property type="term" value="F:DNA-binding transcription factor activity"/>
    <property type="evidence" value="ECO:0007669"/>
    <property type="project" value="InterPro"/>
</dbReference>
<evidence type="ECO:0000313" key="3">
    <source>
        <dbReference type="Proteomes" id="UP000471126"/>
    </source>
</evidence>
<evidence type="ECO:0000259" key="1">
    <source>
        <dbReference type="Pfam" id="PF12802"/>
    </source>
</evidence>
<proteinExistence type="predicted"/>
<dbReference type="InterPro" id="IPR000835">
    <property type="entry name" value="HTH_MarR-typ"/>
</dbReference>